<dbReference type="FunFam" id="1.25.40.10:FF:002292">
    <property type="entry name" value="Uncharacterized protein"/>
    <property type="match status" value="1"/>
</dbReference>
<proteinExistence type="inferred from homology"/>
<dbReference type="EMBL" id="QGNW01000314">
    <property type="protein sequence ID" value="RVW77338.1"/>
    <property type="molecule type" value="Genomic_DNA"/>
</dbReference>
<dbReference type="GO" id="GO:0009451">
    <property type="term" value="P:RNA modification"/>
    <property type="evidence" value="ECO:0007669"/>
    <property type="project" value="InterPro"/>
</dbReference>
<dbReference type="InterPro" id="IPR046848">
    <property type="entry name" value="E_motif"/>
</dbReference>
<dbReference type="Pfam" id="PF01535">
    <property type="entry name" value="PPR"/>
    <property type="match status" value="4"/>
</dbReference>
<evidence type="ECO:0000259" key="5">
    <source>
        <dbReference type="Pfam" id="PF14432"/>
    </source>
</evidence>
<protein>
    <submittedName>
        <fullName evidence="6">Pentatricopeptide repeat-containing protein</fullName>
    </submittedName>
</protein>
<dbReference type="SUPFAM" id="SSF48452">
    <property type="entry name" value="TPR-like"/>
    <property type="match status" value="1"/>
</dbReference>
<feature type="repeat" description="PPR" evidence="3">
    <location>
        <begin position="533"/>
        <end position="567"/>
    </location>
</feature>
<dbReference type="NCBIfam" id="TIGR00756">
    <property type="entry name" value="PPR"/>
    <property type="match status" value="3"/>
</dbReference>
<dbReference type="InterPro" id="IPR032867">
    <property type="entry name" value="DYW_dom"/>
</dbReference>
<dbReference type="GO" id="GO:0008270">
    <property type="term" value="F:zinc ion binding"/>
    <property type="evidence" value="ECO:0007669"/>
    <property type="project" value="InterPro"/>
</dbReference>
<dbReference type="PANTHER" id="PTHR47926">
    <property type="entry name" value="PENTATRICOPEPTIDE REPEAT-CONTAINING PROTEIN"/>
    <property type="match status" value="1"/>
</dbReference>
<dbReference type="InterPro" id="IPR011990">
    <property type="entry name" value="TPR-like_helical_dom_sf"/>
</dbReference>
<evidence type="ECO:0000256" key="3">
    <source>
        <dbReference type="PROSITE-ProRule" id="PRU00708"/>
    </source>
</evidence>
<gene>
    <name evidence="6" type="primary">PCMP-H41_2</name>
    <name evidence="6" type="ORF">CK203_043687</name>
</gene>
<feature type="domain" description="DYW" evidence="5">
    <location>
        <begin position="748"/>
        <end position="840"/>
    </location>
</feature>
<dbReference type="Gene3D" id="1.25.40.10">
    <property type="entry name" value="Tetratricopeptide repeat domain"/>
    <property type="match status" value="3"/>
</dbReference>
<dbReference type="FunFam" id="1.25.40.10:FF:000382">
    <property type="entry name" value="Pentatricopeptide repeat-containing protein"/>
    <property type="match status" value="1"/>
</dbReference>
<evidence type="ECO:0000313" key="6">
    <source>
        <dbReference type="EMBL" id="RVW77338.1"/>
    </source>
</evidence>
<name>A0A438GYQ8_VITVI</name>
<organism evidence="6 7">
    <name type="scientific">Vitis vinifera</name>
    <name type="common">Grape</name>
    <dbReference type="NCBI Taxonomy" id="29760"/>
    <lineage>
        <taxon>Eukaryota</taxon>
        <taxon>Viridiplantae</taxon>
        <taxon>Streptophyta</taxon>
        <taxon>Embryophyta</taxon>
        <taxon>Tracheophyta</taxon>
        <taxon>Spermatophyta</taxon>
        <taxon>Magnoliopsida</taxon>
        <taxon>eudicotyledons</taxon>
        <taxon>Gunneridae</taxon>
        <taxon>Pentapetalae</taxon>
        <taxon>rosids</taxon>
        <taxon>Vitales</taxon>
        <taxon>Vitaceae</taxon>
        <taxon>Viteae</taxon>
        <taxon>Vitis</taxon>
    </lineage>
</organism>
<feature type="repeat" description="PPR" evidence="3">
    <location>
        <begin position="432"/>
        <end position="466"/>
    </location>
</feature>
<dbReference type="PANTHER" id="PTHR47926:SF418">
    <property type="entry name" value="(WILD MALAYSIAN BANANA) HYPOTHETICAL PROTEIN"/>
    <property type="match status" value="1"/>
</dbReference>
<reference evidence="6 7" key="1">
    <citation type="journal article" date="2018" name="PLoS Genet.">
        <title>Population sequencing reveals clonal diversity and ancestral inbreeding in the grapevine cultivar Chardonnay.</title>
        <authorList>
            <person name="Roach M.J."/>
            <person name="Johnson D.L."/>
            <person name="Bohlmann J."/>
            <person name="van Vuuren H.J."/>
            <person name="Jones S.J."/>
            <person name="Pretorius I.S."/>
            <person name="Schmidt S.A."/>
            <person name="Borneman A.R."/>
        </authorList>
    </citation>
    <scope>NUCLEOTIDE SEQUENCE [LARGE SCALE GENOMIC DNA]</scope>
    <source>
        <strain evidence="7">cv. Chardonnay</strain>
        <tissue evidence="6">Leaf</tissue>
    </source>
</reference>
<dbReference type="Proteomes" id="UP000288805">
    <property type="component" value="Unassembled WGS sequence"/>
</dbReference>
<dbReference type="Pfam" id="PF20431">
    <property type="entry name" value="E_motif"/>
    <property type="match status" value="1"/>
</dbReference>
<accession>A0A438GYQ8</accession>
<feature type="region of interest" description="Disordered" evidence="4">
    <location>
        <begin position="1"/>
        <end position="38"/>
    </location>
</feature>
<keyword evidence="2" id="KW-0677">Repeat</keyword>
<dbReference type="AlphaFoldDB" id="A0A438GYQ8"/>
<comment type="similarity">
    <text evidence="1">Belongs to the PPR family. PCMP-H subfamily.</text>
</comment>
<dbReference type="FunFam" id="1.25.40.10:FF:000073">
    <property type="entry name" value="Pentatricopeptide repeat-containing protein chloroplastic"/>
    <property type="match status" value="1"/>
</dbReference>
<feature type="repeat" description="PPR" evidence="3">
    <location>
        <begin position="330"/>
        <end position="365"/>
    </location>
</feature>
<feature type="compositionally biased region" description="Basic and acidic residues" evidence="4">
    <location>
        <begin position="22"/>
        <end position="38"/>
    </location>
</feature>
<evidence type="ECO:0000256" key="4">
    <source>
        <dbReference type="SAM" id="MobiDB-lite"/>
    </source>
</evidence>
<dbReference type="InterPro" id="IPR002885">
    <property type="entry name" value="PPR_rpt"/>
</dbReference>
<evidence type="ECO:0000313" key="7">
    <source>
        <dbReference type="Proteomes" id="UP000288805"/>
    </source>
</evidence>
<dbReference type="InterPro" id="IPR046960">
    <property type="entry name" value="PPR_At4g14850-like_plant"/>
</dbReference>
<evidence type="ECO:0000256" key="2">
    <source>
        <dbReference type="ARBA" id="ARBA00022737"/>
    </source>
</evidence>
<comment type="caution">
    <text evidence="6">The sequence shown here is derived from an EMBL/GenBank/DDBJ whole genome shotgun (WGS) entry which is preliminary data.</text>
</comment>
<dbReference type="GO" id="GO:0003723">
    <property type="term" value="F:RNA binding"/>
    <property type="evidence" value="ECO:0007669"/>
    <property type="project" value="InterPro"/>
</dbReference>
<evidence type="ECO:0000256" key="1">
    <source>
        <dbReference type="ARBA" id="ARBA00006643"/>
    </source>
</evidence>
<dbReference type="Pfam" id="PF13041">
    <property type="entry name" value="PPR_2"/>
    <property type="match status" value="2"/>
</dbReference>
<dbReference type="Pfam" id="PF14432">
    <property type="entry name" value="DYW_deaminase"/>
    <property type="match status" value="1"/>
</dbReference>
<dbReference type="PROSITE" id="PS51375">
    <property type="entry name" value="PPR"/>
    <property type="match status" value="3"/>
</dbReference>
<sequence length="840" mass="95167">MKEKNKNRWHTMNVESSISIDNSRKVAEKSQHQTDPELRLHHHVTIQQLDKGELEIEYLASKLEEDTKGGQDDGQENVYAGGCHFLHGFGHRKTQTIKGLRGRDDGEVGRGVVSKVWSSVAPPANHSNSVGDGYWLLICICEDLRKLPVCEFEKTLAQRQRIRTRCDAMRGPSPLKFFHKGLSPTPPSPSPTHLNHLLNTAIQTRSLKHATPNSYSNHHKQLYIPAFSFQQPHQLICEMWVSQSSPPSLLNHPSPFQDYCHLDISYHPLISFQHAPPSLIPFQPNELHSLIHKHGFDANIFVGTALVDMYAKCADMHSAVRVFDQMPERNLVSWNSMIVGFFHNNLYDRAVGVFKDVLREKTVIPNEVSVSSVLSACANMGGLNFGRQVHGVVVKYGLVPLTYVMNSLMDMYFKCRFFDEGVKLFQCVGDRDVVTWNVLVMGFVQNDKFEEACNYFWVMRREGILPDEASFSTVLHSSASLAALHQGTAIHDQIIKLGYVKNMCILGSLITMYAKCGSLVDAYQVFEGIEDHNVISWTAMISAYQLHGCANQVIELFEHMLSEGIEPSHVTFVCVLSACSHTGRVEEGLAHFNSMKKIHDMNPGPEHYACMVDLLGRAGWLDEAKRFIESMPMKPTPSVWGALLGACRKYGNLKMGREAAERLFEMEPYNPGNYVLLANMCTRSGRLEEANEVRRLMGVNGVRKEPGCSWIDVKNMTFVFTAHDRSHSSSDEIYKMLEKLEKLVKKKGYVAETEFVTNHLEENEEEQGLWYHSEKLALAFGLLTLPIDSPIRIKKNLRTCGHCHTVMKLASKIFDREIIVRDINRFHRFADGFCSCGDYW</sequence>